<feature type="transmembrane region" description="Helical" evidence="6">
    <location>
        <begin position="233"/>
        <end position="255"/>
    </location>
</feature>
<evidence type="ECO:0000256" key="5">
    <source>
        <dbReference type="ARBA" id="ARBA00023136"/>
    </source>
</evidence>
<dbReference type="GO" id="GO:0005886">
    <property type="term" value="C:plasma membrane"/>
    <property type="evidence" value="ECO:0007669"/>
    <property type="project" value="UniProtKB-SubCell"/>
</dbReference>
<dbReference type="InterPro" id="IPR025405">
    <property type="entry name" value="DUF4131"/>
</dbReference>
<dbReference type="InterPro" id="IPR001279">
    <property type="entry name" value="Metallo-B-lactamas"/>
</dbReference>
<evidence type="ECO:0000259" key="7">
    <source>
        <dbReference type="Pfam" id="PF00753"/>
    </source>
</evidence>
<feature type="transmembrane region" description="Helical" evidence="6">
    <location>
        <begin position="6"/>
        <end position="34"/>
    </location>
</feature>
<evidence type="ECO:0000256" key="6">
    <source>
        <dbReference type="SAM" id="Phobius"/>
    </source>
</evidence>
<dbReference type="InterPro" id="IPR004797">
    <property type="entry name" value="Competence_ComEC/Rec2"/>
</dbReference>
<feature type="transmembrane region" description="Helical" evidence="6">
    <location>
        <begin position="311"/>
        <end position="344"/>
    </location>
</feature>
<feature type="transmembrane region" description="Helical" evidence="6">
    <location>
        <begin position="484"/>
        <end position="504"/>
    </location>
</feature>
<keyword evidence="4 6" id="KW-1133">Transmembrane helix</keyword>
<dbReference type="Pfam" id="PF13567">
    <property type="entry name" value="DUF4131"/>
    <property type="match status" value="1"/>
</dbReference>
<feature type="domain" description="ComEC/Rec2-related protein" evidence="8">
    <location>
        <begin position="212"/>
        <end position="474"/>
    </location>
</feature>
<comment type="caution">
    <text evidence="10">The sequence shown here is derived from an EMBL/GenBank/DDBJ whole genome shotgun (WGS) entry which is preliminary data.</text>
</comment>
<feature type="transmembrane region" description="Helical" evidence="6">
    <location>
        <begin position="356"/>
        <end position="376"/>
    </location>
</feature>
<keyword evidence="5 6" id="KW-0472">Membrane</keyword>
<feature type="domain" description="DUF4131" evidence="9">
    <location>
        <begin position="25"/>
        <end position="172"/>
    </location>
</feature>
<dbReference type="GO" id="GO:0030420">
    <property type="term" value="P:establishment of competence for transformation"/>
    <property type="evidence" value="ECO:0007669"/>
    <property type="project" value="InterPro"/>
</dbReference>
<dbReference type="Pfam" id="PF00753">
    <property type="entry name" value="Lactamase_B"/>
    <property type="match status" value="1"/>
</dbReference>
<dbReference type="SUPFAM" id="SSF56281">
    <property type="entry name" value="Metallo-hydrolase/oxidoreductase"/>
    <property type="match status" value="1"/>
</dbReference>
<feature type="transmembrane region" description="Helical" evidence="6">
    <location>
        <begin position="267"/>
        <end position="291"/>
    </location>
</feature>
<dbReference type="Pfam" id="PF03772">
    <property type="entry name" value="Competence"/>
    <property type="match status" value="1"/>
</dbReference>
<feature type="transmembrane region" description="Helical" evidence="6">
    <location>
        <begin position="409"/>
        <end position="427"/>
    </location>
</feature>
<evidence type="ECO:0000256" key="4">
    <source>
        <dbReference type="ARBA" id="ARBA00022989"/>
    </source>
</evidence>
<dbReference type="CDD" id="cd07731">
    <property type="entry name" value="ComA-like_MBL-fold"/>
    <property type="match status" value="1"/>
</dbReference>
<evidence type="ECO:0000256" key="2">
    <source>
        <dbReference type="ARBA" id="ARBA00022475"/>
    </source>
</evidence>
<evidence type="ECO:0000313" key="10">
    <source>
        <dbReference type="EMBL" id="MDO5456909.1"/>
    </source>
</evidence>
<sequence length="781" mass="90992">MRGYYVFLALSACLAVIVTYASSKTLLIFFVFLWLIRLFFLKNKQLVYLSLLIMALFSWRAFSLDQNNQSQIEEATTEFYLSVKRDTVKIDGDRLQFEAQWEEKSQKESVMVFYQLATEEEKNDCLKEGMSPYVYVTGELKQPGNQRNFHQFDYRNYLRRQKIHWLLEADQVYRTNRDYERVVDKLRDLRYQILNLVDRKFAGNLATYIKMLLFSDRRDLSDEVLLDFQNIGIIHILSISGMHISFYIHLVRTLFLRLGVTRERIPFLMMTVLTVYGFLAGWGTSVFRAIFQSHFKSLRSLMNLPLTSHDIWAVTCLTALWINPYLIFSLGFQLSYSLSLLLILLSGTPQFNRLSNLKQSLLLTVFINIVSLPFIIYHNFEFPWLSFVANLVIIPIFSHLILPASLIGFFLGWLFHSSILFTLYQSIFNQIIQSVEAFIHLLNDFPFLTFVTGRLSTFSMLILIFSMFFIFWIFENKKTYQEKIFSYFLVGLMMTAALTSEHWFPKTRLVVIDVGQGDSLLIKGPFWQESFLIDTGGIFSYPAEKWQSRENPYQLTDRVLIPVMKSYGLSQVDQLILTHSDHDHSGELANLINDFEIKKIVMSPMTLENENIQKQLLTGNKKRPQLELLDPDQIPYSLTSQLKVIWPSESEIDNANNTSLVIYGKVGKEWWLFTGDIEAEIEEKLVEKYPHLPVDNLKVSHHGSQTSTLSEFVDHIEPSRALISAGQKNRYNHPHPEVVDRLNVRGIEVFQTNKHGSIAFTYFLNKEHAIIETVHSKEEIE</sequence>
<dbReference type="PANTHER" id="PTHR30619">
    <property type="entry name" value="DNA INTERNALIZATION/COMPETENCE PROTEIN COMEC/REC2"/>
    <property type="match status" value="1"/>
</dbReference>
<proteinExistence type="predicted"/>
<reference evidence="10" key="1">
    <citation type="submission" date="2023-07" db="EMBL/GenBank/DDBJ databases">
        <title>Between Cages and Wild: Unraveling the Impact of Captivity on Animal Microbiomes and Antimicrobial Resistance.</title>
        <authorList>
            <person name="Schmartz G.P."/>
            <person name="Rehner J."/>
            <person name="Schuff M.J."/>
            <person name="Becker S.L."/>
            <person name="Kravczyk M."/>
            <person name="Gurevich A."/>
            <person name="Francke R."/>
            <person name="Mueller R."/>
            <person name="Keller V."/>
            <person name="Keller A."/>
        </authorList>
    </citation>
    <scope>NUCLEOTIDE SEQUENCE</scope>
    <source>
        <strain evidence="10">S39M_St_73</strain>
    </source>
</reference>
<keyword evidence="11" id="KW-1185">Reference proteome</keyword>
<dbReference type="InterPro" id="IPR052159">
    <property type="entry name" value="Competence_DNA_uptake"/>
</dbReference>
<dbReference type="InterPro" id="IPR035681">
    <property type="entry name" value="ComA-like_MBL"/>
</dbReference>
<evidence type="ECO:0000256" key="1">
    <source>
        <dbReference type="ARBA" id="ARBA00004651"/>
    </source>
</evidence>
<dbReference type="NCBIfam" id="TIGR00361">
    <property type="entry name" value="ComEC_Rec2"/>
    <property type="match status" value="1"/>
</dbReference>
<dbReference type="AlphaFoldDB" id="A0AA43RLU4"/>
<feature type="transmembrane region" description="Helical" evidence="6">
    <location>
        <begin position="447"/>
        <end position="472"/>
    </location>
</feature>
<protein>
    <submittedName>
        <fullName evidence="10">DNA internalization-related competence protein ComEC/Rec2</fullName>
    </submittedName>
</protein>
<evidence type="ECO:0000259" key="9">
    <source>
        <dbReference type="Pfam" id="PF13567"/>
    </source>
</evidence>
<accession>A0AA43RLU4</accession>
<feature type="domain" description="Metallo-beta-lactamase" evidence="7">
    <location>
        <begin position="513"/>
        <end position="725"/>
    </location>
</feature>
<feature type="transmembrane region" description="Helical" evidence="6">
    <location>
        <begin position="382"/>
        <end position="402"/>
    </location>
</feature>
<dbReference type="Proteomes" id="UP001171751">
    <property type="component" value="Unassembled WGS sequence"/>
</dbReference>
<keyword evidence="3 6" id="KW-0812">Transmembrane</keyword>
<gene>
    <name evidence="10" type="ORF">Q4F26_01055</name>
</gene>
<comment type="subcellular location">
    <subcellularLocation>
        <location evidence="1">Cell membrane</location>
        <topology evidence="1">Multi-pass membrane protein</topology>
    </subcellularLocation>
</comment>
<dbReference type="EMBL" id="JAUNQW010000002">
    <property type="protein sequence ID" value="MDO5456909.1"/>
    <property type="molecule type" value="Genomic_DNA"/>
</dbReference>
<dbReference type="PANTHER" id="PTHR30619:SF1">
    <property type="entry name" value="RECOMBINATION PROTEIN 2"/>
    <property type="match status" value="1"/>
</dbReference>
<feature type="transmembrane region" description="Helical" evidence="6">
    <location>
        <begin position="46"/>
        <end position="62"/>
    </location>
</feature>
<name>A0AA43RLU4_9LACT</name>
<evidence type="ECO:0000313" key="11">
    <source>
        <dbReference type="Proteomes" id="UP001171751"/>
    </source>
</evidence>
<dbReference type="InterPro" id="IPR036866">
    <property type="entry name" value="RibonucZ/Hydroxyglut_hydro"/>
</dbReference>
<keyword evidence="2" id="KW-1003">Cell membrane</keyword>
<evidence type="ECO:0000256" key="3">
    <source>
        <dbReference type="ARBA" id="ARBA00022692"/>
    </source>
</evidence>
<dbReference type="NCBIfam" id="TIGR00360">
    <property type="entry name" value="ComEC_N-term"/>
    <property type="match status" value="1"/>
</dbReference>
<dbReference type="Gene3D" id="3.60.15.10">
    <property type="entry name" value="Ribonuclease Z/Hydroxyacylglutathione hydrolase-like"/>
    <property type="match status" value="1"/>
</dbReference>
<organism evidence="10 11">
    <name type="scientific">Atopococcus tabaci</name>
    <dbReference type="NCBI Taxonomy" id="269774"/>
    <lineage>
        <taxon>Bacteria</taxon>
        <taxon>Bacillati</taxon>
        <taxon>Bacillota</taxon>
        <taxon>Bacilli</taxon>
        <taxon>Lactobacillales</taxon>
        <taxon>Carnobacteriaceae</taxon>
        <taxon>Atopococcus</taxon>
    </lineage>
</organism>
<dbReference type="InterPro" id="IPR004477">
    <property type="entry name" value="ComEC_N"/>
</dbReference>
<evidence type="ECO:0000259" key="8">
    <source>
        <dbReference type="Pfam" id="PF03772"/>
    </source>
</evidence>